<keyword evidence="3" id="KW-1185">Reference proteome</keyword>
<comment type="caution">
    <text evidence="2">The sequence shown here is derived from an EMBL/GenBank/DDBJ whole genome shotgun (WGS) entry which is preliminary data.</text>
</comment>
<evidence type="ECO:0000313" key="3">
    <source>
        <dbReference type="Proteomes" id="UP001597532"/>
    </source>
</evidence>
<dbReference type="EMBL" id="JBHUOK010000032">
    <property type="protein sequence ID" value="MFD2791226.1"/>
    <property type="molecule type" value="Genomic_DNA"/>
</dbReference>
<organism evidence="2 3">
    <name type="scientific">Arenibacter antarcticus</name>
    <dbReference type="NCBI Taxonomy" id="2040469"/>
    <lineage>
        <taxon>Bacteria</taxon>
        <taxon>Pseudomonadati</taxon>
        <taxon>Bacteroidota</taxon>
        <taxon>Flavobacteriia</taxon>
        <taxon>Flavobacteriales</taxon>
        <taxon>Flavobacteriaceae</taxon>
        <taxon>Arenibacter</taxon>
    </lineage>
</organism>
<dbReference type="SUPFAM" id="SSF52266">
    <property type="entry name" value="SGNH hydrolase"/>
    <property type="match status" value="1"/>
</dbReference>
<dbReference type="RefSeq" id="WP_251806429.1">
    <property type="nucleotide sequence ID" value="NZ_CP166679.1"/>
</dbReference>
<dbReference type="EC" id="3.1.-.-" evidence="2"/>
<sequence>MKLQTQIPLYKVADQMDYQGKVVLLGSCFSENIGDKLSYFKFRALSNPFGILFHPKAIERLVARCVNKQFYTEGDIFFHNERWHCFDAHSDLSALTKEQLLENLNTGLSVTLAEIGAASHIFITLGTAWAYRHKETDRYVANCHKVPQKEFSKEMISVEANVESLRHIMELVGTINENVRFIFTVSPVRHLKDGFVENQRSKANLSTAIHEVLEKSLNVTYFPAYEIMMDELRDYRFYNADMVHPNTLAIDYIWEKFKYVWISEAVYTVMEKVDQIQKGMKHRPFNPSSEQHQQFLDKQQQKIMDLLLEYPFMKF</sequence>
<protein>
    <submittedName>
        <fullName evidence="2">GSCFA domain-containing protein</fullName>
        <ecNumber evidence="2">3.1.-.-</ecNumber>
    </submittedName>
</protein>
<dbReference type="InterPro" id="IPR036514">
    <property type="entry name" value="SGNH_hydro_sf"/>
</dbReference>
<dbReference type="InterPro" id="IPR014982">
    <property type="entry name" value="GSCFA"/>
</dbReference>
<dbReference type="Gene3D" id="3.40.50.1110">
    <property type="entry name" value="SGNH hydrolase"/>
    <property type="match status" value="1"/>
</dbReference>
<keyword evidence="2" id="KW-0378">Hydrolase</keyword>
<reference evidence="3" key="1">
    <citation type="journal article" date="2019" name="Int. J. Syst. Evol. Microbiol.">
        <title>The Global Catalogue of Microorganisms (GCM) 10K type strain sequencing project: providing services to taxonomists for standard genome sequencing and annotation.</title>
        <authorList>
            <consortium name="The Broad Institute Genomics Platform"/>
            <consortium name="The Broad Institute Genome Sequencing Center for Infectious Disease"/>
            <person name="Wu L."/>
            <person name="Ma J."/>
        </authorList>
    </citation>
    <scope>NUCLEOTIDE SEQUENCE [LARGE SCALE GENOMIC DNA]</scope>
    <source>
        <strain evidence="3">KCTC 52924</strain>
    </source>
</reference>
<gene>
    <name evidence="2" type="ORF">ACFS1K_15730</name>
</gene>
<dbReference type="GO" id="GO:0016787">
    <property type="term" value="F:hydrolase activity"/>
    <property type="evidence" value="ECO:0007669"/>
    <property type="project" value="UniProtKB-KW"/>
</dbReference>
<feature type="domain" description="GSCFA" evidence="1">
    <location>
        <begin position="21"/>
        <end position="257"/>
    </location>
</feature>
<proteinExistence type="predicted"/>
<name>A0ABW5VJR7_9FLAO</name>
<dbReference type="Pfam" id="PF08885">
    <property type="entry name" value="GSCFA"/>
    <property type="match status" value="1"/>
</dbReference>
<dbReference type="Proteomes" id="UP001597532">
    <property type="component" value="Unassembled WGS sequence"/>
</dbReference>
<evidence type="ECO:0000259" key="1">
    <source>
        <dbReference type="Pfam" id="PF08885"/>
    </source>
</evidence>
<evidence type="ECO:0000313" key="2">
    <source>
        <dbReference type="EMBL" id="MFD2791226.1"/>
    </source>
</evidence>
<accession>A0ABW5VJR7</accession>